<dbReference type="AlphaFoldDB" id="A0A9W8C1F8"/>
<feature type="compositionally biased region" description="Polar residues" evidence="1">
    <location>
        <begin position="102"/>
        <end position="111"/>
    </location>
</feature>
<dbReference type="EMBL" id="JAFHDT010000009">
    <property type="protein sequence ID" value="KAI7805645.1"/>
    <property type="molecule type" value="Genomic_DNA"/>
</dbReference>
<dbReference type="Proteomes" id="UP001059041">
    <property type="component" value="Linkage Group LG9"/>
</dbReference>
<reference evidence="2" key="1">
    <citation type="submission" date="2021-02" db="EMBL/GenBank/DDBJ databases">
        <title>Comparative genomics reveals that relaxation of natural selection precedes convergent phenotypic evolution of cavefish.</title>
        <authorList>
            <person name="Peng Z."/>
        </authorList>
    </citation>
    <scope>NUCLEOTIDE SEQUENCE</scope>
    <source>
        <tissue evidence="2">Muscle</tissue>
    </source>
</reference>
<evidence type="ECO:0000256" key="1">
    <source>
        <dbReference type="SAM" id="MobiDB-lite"/>
    </source>
</evidence>
<name>A0A9W8C1F8_TRIRA</name>
<organism evidence="2 3">
    <name type="scientific">Triplophysa rosa</name>
    <name type="common">Cave loach</name>
    <dbReference type="NCBI Taxonomy" id="992332"/>
    <lineage>
        <taxon>Eukaryota</taxon>
        <taxon>Metazoa</taxon>
        <taxon>Chordata</taxon>
        <taxon>Craniata</taxon>
        <taxon>Vertebrata</taxon>
        <taxon>Euteleostomi</taxon>
        <taxon>Actinopterygii</taxon>
        <taxon>Neopterygii</taxon>
        <taxon>Teleostei</taxon>
        <taxon>Ostariophysi</taxon>
        <taxon>Cypriniformes</taxon>
        <taxon>Nemacheilidae</taxon>
        <taxon>Triplophysa</taxon>
    </lineage>
</organism>
<evidence type="ECO:0000313" key="3">
    <source>
        <dbReference type="Proteomes" id="UP001059041"/>
    </source>
</evidence>
<proteinExistence type="predicted"/>
<comment type="caution">
    <text evidence="2">The sequence shown here is derived from an EMBL/GenBank/DDBJ whole genome shotgun (WGS) entry which is preliminary data.</text>
</comment>
<gene>
    <name evidence="2" type="ORF">IRJ41_013135</name>
</gene>
<accession>A0A9W8C1F8</accession>
<protein>
    <submittedName>
        <fullName evidence="2">Uncharacterized protein</fullName>
    </submittedName>
</protein>
<feature type="region of interest" description="Disordered" evidence="1">
    <location>
        <begin position="100"/>
        <end position="133"/>
    </location>
</feature>
<evidence type="ECO:0000313" key="2">
    <source>
        <dbReference type="EMBL" id="KAI7805645.1"/>
    </source>
</evidence>
<sequence length="162" mass="17204">MEPFGKGLTPSQTHCTGVKEAQVGLIRAAAQLFVCCPLLLIWPLRLVPSVGFLHPAARFVPGGAFIQRGPARERQVGPFGAKGSCPLSSLGAYPPSPELISRAQQPSSCRAPTTGPGTRLDDGALEYDSAGGDETERVGQISQRQSFQIQFSTLSSYTASRM</sequence>
<keyword evidence="3" id="KW-1185">Reference proteome</keyword>